<sequence length="220" mass="24006">MSGTSNNNNSGGGKRSWWGARFFGSNPREYLLLLISDSFMALAVSPPLRCGQASAYLSHSVHSAQINTKSRPHSSIAHTIKRVGRSNKLLLLQTCHFLHLLPFTRLSETPPEPDPQKLNPQIIQSINVPLAAFCMAVVLTTYCVTSIRSARRNVRYETIKAPHTTTTAAAAAAAGAVDEGGKVDEDSSSSWLIQQLEARREEGRVREGRARGLREGKAGR</sequence>
<keyword evidence="1" id="KW-0472">Membrane</keyword>
<evidence type="ECO:0000256" key="1">
    <source>
        <dbReference type="SAM" id="Phobius"/>
    </source>
</evidence>
<name>A0A2B7YPF6_POLH7</name>
<dbReference type="AlphaFoldDB" id="A0A2B7YPF6"/>
<dbReference type="OrthoDB" id="5304367at2759"/>
<dbReference type="EMBL" id="PDNA01000031">
    <property type="protein sequence ID" value="PGH22929.1"/>
    <property type="molecule type" value="Genomic_DNA"/>
</dbReference>
<dbReference type="Proteomes" id="UP000224634">
    <property type="component" value="Unassembled WGS sequence"/>
</dbReference>
<reference evidence="2 3" key="1">
    <citation type="submission" date="2017-10" db="EMBL/GenBank/DDBJ databases">
        <title>Comparative genomics in systemic dimorphic fungi from Ajellomycetaceae.</title>
        <authorList>
            <person name="Munoz J.F."/>
            <person name="Mcewen J.G."/>
            <person name="Clay O.K."/>
            <person name="Cuomo C.A."/>
        </authorList>
    </citation>
    <scope>NUCLEOTIDE SEQUENCE [LARGE SCALE GENOMIC DNA]</scope>
    <source>
        <strain evidence="2 3">UAMH7299</strain>
    </source>
</reference>
<evidence type="ECO:0000313" key="3">
    <source>
        <dbReference type="Proteomes" id="UP000224634"/>
    </source>
</evidence>
<evidence type="ECO:0000313" key="2">
    <source>
        <dbReference type="EMBL" id="PGH22929.1"/>
    </source>
</evidence>
<gene>
    <name evidence="2" type="ORF">AJ80_02978</name>
</gene>
<feature type="transmembrane region" description="Helical" evidence="1">
    <location>
        <begin position="126"/>
        <end position="145"/>
    </location>
</feature>
<protein>
    <submittedName>
        <fullName evidence="2">Uncharacterized protein</fullName>
    </submittedName>
</protein>
<comment type="caution">
    <text evidence="2">The sequence shown here is derived from an EMBL/GenBank/DDBJ whole genome shotgun (WGS) entry which is preliminary data.</text>
</comment>
<keyword evidence="1" id="KW-0812">Transmembrane</keyword>
<keyword evidence="3" id="KW-1185">Reference proteome</keyword>
<organism evidence="2 3">
    <name type="scientific">Polytolypa hystricis (strain UAMH7299)</name>
    <dbReference type="NCBI Taxonomy" id="1447883"/>
    <lineage>
        <taxon>Eukaryota</taxon>
        <taxon>Fungi</taxon>
        <taxon>Dikarya</taxon>
        <taxon>Ascomycota</taxon>
        <taxon>Pezizomycotina</taxon>
        <taxon>Eurotiomycetes</taxon>
        <taxon>Eurotiomycetidae</taxon>
        <taxon>Onygenales</taxon>
        <taxon>Onygenales incertae sedis</taxon>
        <taxon>Polytolypa</taxon>
    </lineage>
</organism>
<proteinExistence type="predicted"/>
<accession>A0A2B7YPF6</accession>
<keyword evidence="1" id="KW-1133">Transmembrane helix</keyword>